<feature type="domain" description="Transposase MuDR plant" evidence="2">
    <location>
        <begin position="90"/>
        <end position="156"/>
    </location>
</feature>
<feature type="compositionally biased region" description="Acidic residues" evidence="1">
    <location>
        <begin position="54"/>
        <end position="64"/>
    </location>
</feature>
<evidence type="ECO:0000313" key="3">
    <source>
        <dbReference type="EMBL" id="CAH9116057.1"/>
    </source>
</evidence>
<protein>
    <recommendedName>
        <fullName evidence="2">Transposase MuDR plant domain-containing protein</fullName>
    </recommendedName>
</protein>
<dbReference type="AlphaFoldDB" id="A0AAV0E622"/>
<feature type="region of interest" description="Disordered" evidence="1">
    <location>
        <begin position="1"/>
        <end position="66"/>
    </location>
</feature>
<evidence type="ECO:0000259" key="2">
    <source>
        <dbReference type="Pfam" id="PF03108"/>
    </source>
</evidence>
<name>A0AAV0E622_9ASTE</name>
<evidence type="ECO:0000313" key="4">
    <source>
        <dbReference type="Proteomes" id="UP001152523"/>
    </source>
</evidence>
<keyword evidence="4" id="KW-1185">Reference proteome</keyword>
<dbReference type="EMBL" id="CAMAPF010000264">
    <property type="protein sequence ID" value="CAH9116057.1"/>
    <property type="molecule type" value="Genomic_DNA"/>
</dbReference>
<comment type="caution">
    <text evidence="3">The sequence shown here is derived from an EMBL/GenBank/DDBJ whole genome shotgun (WGS) entry which is preliminary data.</text>
</comment>
<feature type="compositionally biased region" description="Acidic residues" evidence="1">
    <location>
        <begin position="35"/>
        <end position="45"/>
    </location>
</feature>
<dbReference type="Proteomes" id="UP001152523">
    <property type="component" value="Unassembled WGS sequence"/>
</dbReference>
<evidence type="ECO:0000256" key="1">
    <source>
        <dbReference type="SAM" id="MobiDB-lite"/>
    </source>
</evidence>
<gene>
    <name evidence="3" type="ORF">CEPIT_LOCUS21366</name>
</gene>
<dbReference type="Pfam" id="PF03108">
    <property type="entry name" value="DBD_Tnp_Mut"/>
    <property type="match status" value="1"/>
</dbReference>
<feature type="non-terminal residue" evidence="3">
    <location>
        <position position="178"/>
    </location>
</feature>
<feature type="compositionally biased region" description="Acidic residues" evidence="1">
    <location>
        <begin position="15"/>
        <end position="27"/>
    </location>
</feature>
<organism evidence="3 4">
    <name type="scientific">Cuscuta epithymum</name>
    <dbReference type="NCBI Taxonomy" id="186058"/>
    <lineage>
        <taxon>Eukaryota</taxon>
        <taxon>Viridiplantae</taxon>
        <taxon>Streptophyta</taxon>
        <taxon>Embryophyta</taxon>
        <taxon>Tracheophyta</taxon>
        <taxon>Spermatophyta</taxon>
        <taxon>Magnoliopsida</taxon>
        <taxon>eudicotyledons</taxon>
        <taxon>Gunneridae</taxon>
        <taxon>Pentapetalae</taxon>
        <taxon>asterids</taxon>
        <taxon>lamiids</taxon>
        <taxon>Solanales</taxon>
        <taxon>Convolvulaceae</taxon>
        <taxon>Cuscuteae</taxon>
        <taxon>Cuscuta</taxon>
        <taxon>Cuscuta subgen. Cuscuta</taxon>
    </lineage>
</organism>
<dbReference type="InterPro" id="IPR004332">
    <property type="entry name" value="Transposase_MuDR"/>
</dbReference>
<accession>A0AAV0E622</accession>
<sequence>MLNEDVQPHVFAGSSEDEPEFVNDDGYEYNPSSSEFDDQYLDGEDDGSHLDDYQSGDDSDYESDDNTKEVACNRYETGSGGFEFNATRDNIILKPGQLFVNVNEFRKVLQIFAIRNGFRLKRLKNEKSRVTAKCAADGCTWRINASPNWNKRTFQVKTYCFEHTCARIDDNYEANSIW</sequence>
<proteinExistence type="predicted"/>
<reference evidence="3" key="1">
    <citation type="submission" date="2022-07" db="EMBL/GenBank/DDBJ databases">
        <authorList>
            <person name="Macas J."/>
            <person name="Novak P."/>
            <person name="Neumann P."/>
        </authorList>
    </citation>
    <scope>NUCLEOTIDE SEQUENCE</scope>
</reference>